<dbReference type="Pfam" id="PF25212">
    <property type="entry name" value="HVO_A0114"/>
    <property type="match status" value="1"/>
</dbReference>
<dbReference type="RefSeq" id="WP_236498638.1">
    <property type="nucleotide sequence ID" value="NZ_CP091244.1"/>
</dbReference>
<dbReference type="Gene3D" id="1.10.10.10">
    <property type="entry name" value="Winged helix-like DNA-binding domain superfamily/Winged helix DNA-binding domain"/>
    <property type="match status" value="1"/>
</dbReference>
<gene>
    <name evidence="1" type="ORF">L2Y54_20390</name>
</gene>
<evidence type="ECO:0000313" key="2">
    <source>
        <dbReference type="Proteomes" id="UP001054801"/>
    </source>
</evidence>
<dbReference type="EMBL" id="CP091244">
    <property type="protein sequence ID" value="UJS24263.1"/>
    <property type="molecule type" value="Genomic_DNA"/>
</dbReference>
<dbReference type="SUPFAM" id="SSF46785">
    <property type="entry name" value="Winged helix' DNA-binding domain"/>
    <property type="match status" value="1"/>
</dbReference>
<reference evidence="1" key="1">
    <citation type="journal article" date="2022" name="Microorganisms">
        <title>Two New Species of Filamentous Sulfur Bacteria of the Genus Thiothrix, Thiothrix winogradskyi sp. nov. and 'Candidatus Thiothrix sulfatifontis' sp. nov.</title>
        <authorList>
            <person name="Ravin N.V."/>
            <person name="Rossetti S."/>
            <person name="Beletsky A.V."/>
            <person name="Kadnikov V.V."/>
            <person name="Rudenko T.S."/>
            <person name="Smolyakov D.D."/>
            <person name="Moskvitina M.I."/>
            <person name="Gureeva M.V."/>
            <person name="Mardanov A.V."/>
            <person name="Grabovich M.Y."/>
        </authorList>
    </citation>
    <scope>NUCLEOTIDE SEQUENCE</scope>
    <source>
        <strain evidence="1">CT3</strain>
    </source>
</reference>
<name>A0ABY3T0C7_9GAMM</name>
<dbReference type="InterPro" id="IPR036390">
    <property type="entry name" value="WH_DNA-bd_sf"/>
</dbReference>
<dbReference type="InterPro" id="IPR036388">
    <property type="entry name" value="WH-like_DNA-bd_sf"/>
</dbReference>
<keyword evidence="2" id="KW-1185">Reference proteome</keyword>
<evidence type="ECO:0000313" key="1">
    <source>
        <dbReference type="EMBL" id="UJS24263.1"/>
    </source>
</evidence>
<proteinExistence type="predicted"/>
<organism evidence="1 2">
    <name type="scientific">Thiothrix winogradskyi</name>
    <dbReference type="NCBI Taxonomy" id="96472"/>
    <lineage>
        <taxon>Bacteria</taxon>
        <taxon>Pseudomonadati</taxon>
        <taxon>Pseudomonadota</taxon>
        <taxon>Gammaproteobacteria</taxon>
        <taxon>Thiotrichales</taxon>
        <taxon>Thiotrichaceae</taxon>
        <taxon>Thiothrix</taxon>
    </lineage>
</organism>
<sequence>MNQNILTIKVGTGIQSSLALAQQMLERLEVGEEPAPYFGVGFKNVSQMLSVFTPKRWDLLAALREHGAMSIAELARTLQRDYKNVHNDVERLMEWLAIERDANGKIFTPYSEIIVDVHLPQQKAA</sequence>
<dbReference type="Proteomes" id="UP001054801">
    <property type="component" value="Chromosome"/>
</dbReference>
<accession>A0ABY3T0C7</accession>
<protein>
    <submittedName>
        <fullName evidence="1">Transcriptional regulator</fullName>
    </submittedName>
</protein>